<dbReference type="RefSeq" id="WP_004623797.1">
    <property type="nucleotide sequence ID" value="NZ_AORV01000018.1"/>
</dbReference>
<feature type="domain" description="Nitrogenase/oxidoreductase component 1" evidence="1">
    <location>
        <begin position="20"/>
        <end position="440"/>
    </location>
</feature>
<reference evidence="2 3" key="1">
    <citation type="journal article" date="2013" name="Genome Announc.">
        <title>Draft Genome Sequence of the Cellulolytic, Mesophilic, Anaerobic Bacterium Clostridium termitidis Strain CT1112 (DSM 5398).</title>
        <authorList>
            <person name="Lal S."/>
            <person name="Ramachandran U."/>
            <person name="Zhang X."/>
            <person name="Munir R."/>
            <person name="Sparling R."/>
            <person name="Levin D.B."/>
        </authorList>
    </citation>
    <scope>NUCLEOTIDE SEQUENCE [LARGE SCALE GENOMIC DNA]</scope>
    <source>
        <strain evidence="2 3">CT1112</strain>
    </source>
</reference>
<comment type="caution">
    <text evidence="2">The sequence shown here is derived from an EMBL/GenBank/DDBJ whole genome shotgun (WGS) entry which is preliminary data.</text>
</comment>
<dbReference type="eggNOG" id="COG2710">
    <property type="taxonomic scope" value="Bacteria"/>
</dbReference>
<name>S0FMN2_RUMCE</name>
<dbReference type="PANTHER" id="PTHR33712">
    <property type="entry name" value="LIGHT-INDEPENDENT PROTOCHLOROPHYLLIDE REDUCTASE SUBUNIT B"/>
    <property type="match status" value="1"/>
</dbReference>
<keyword evidence="3" id="KW-1185">Reference proteome</keyword>
<dbReference type="PATRIC" id="fig|1195236.3.peg.800"/>
<evidence type="ECO:0000259" key="1">
    <source>
        <dbReference type="Pfam" id="PF00148"/>
    </source>
</evidence>
<dbReference type="AlphaFoldDB" id="S0FMN2"/>
<dbReference type="CDD" id="cd01971">
    <property type="entry name" value="Nitrogenase_VnfN_like"/>
    <property type="match status" value="1"/>
</dbReference>
<accession>S0FMN2</accession>
<dbReference type="InterPro" id="IPR000510">
    <property type="entry name" value="Nase/OxRdtase_comp1"/>
</dbReference>
<dbReference type="Proteomes" id="UP000014155">
    <property type="component" value="Unassembled WGS sequence"/>
</dbReference>
<keyword evidence="2" id="KW-0560">Oxidoreductase</keyword>
<dbReference type="Gene3D" id="3.40.50.1980">
    <property type="entry name" value="Nitrogenase molybdenum iron protein domain"/>
    <property type="match status" value="3"/>
</dbReference>
<evidence type="ECO:0000313" key="2">
    <source>
        <dbReference type="EMBL" id="EMS73485.1"/>
    </source>
</evidence>
<dbReference type="Pfam" id="PF00148">
    <property type="entry name" value="Oxidored_nitro"/>
    <property type="match status" value="1"/>
</dbReference>
<dbReference type="STRING" id="1195236.CTER_0482"/>
<gene>
    <name evidence="2" type="ORF">CTER_0482</name>
</gene>
<sequence length="447" mass="49391">MSLLEDTKTNSISRPRYGCAIGATHTAAAIPGVIPITHCGPGCADKQYVSLAFYNGFQGGGYSGGAVPPSANISENEVVFGGDNRLRELIQASTKIMAADLFVVLTGCIPDIVGDDIPSVVSEFQQKGVPIVYAETGGFHGNNLVGHETVVRAIIDQFIGDYSGNKIKNTVNVWTEVPYQNTYWRGDLGEIKRILKGIGLKVNILFGHDSKGVTEWLDIPKAAFNLVISPWVGLGIAEHLQNKYNQPYLHIPAIPIGALETSEFLRKVSKFAGLNSKSTEEFIAKEEESYYKYVEDFSDFYSEYWWGVPARFAVVSDSIYSLSITKFLVKQLGLISVKQIITENTPEEYKEQIREEFRHIDHDVNLEVEFLEDGYLIEEALRTAAEKPAIIFGTTWDRDIAKELKGNIVEIGFPSSYEVVLSRSYVGYKGALSLIEKIFTVAISASA</sequence>
<dbReference type="EMBL" id="AORV01000018">
    <property type="protein sequence ID" value="EMS73485.1"/>
    <property type="molecule type" value="Genomic_DNA"/>
</dbReference>
<protein>
    <submittedName>
        <fullName evidence="2">Nitrogenase molybdenum-iron protein, alpha and beta chain</fullName>
        <ecNumber evidence="2">1.18.6.1</ecNumber>
    </submittedName>
</protein>
<evidence type="ECO:0000313" key="3">
    <source>
        <dbReference type="Proteomes" id="UP000014155"/>
    </source>
</evidence>
<dbReference type="GO" id="GO:0016163">
    <property type="term" value="F:nitrogenase activity"/>
    <property type="evidence" value="ECO:0007669"/>
    <property type="project" value="UniProtKB-EC"/>
</dbReference>
<dbReference type="EC" id="1.18.6.1" evidence="2"/>
<dbReference type="InterPro" id="IPR050152">
    <property type="entry name" value="ChlB/BchB/BchZ"/>
</dbReference>
<dbReference type="SUPFAM" id="SSF53807">
    <property type="entry name" value="Helical backbone' metal receptor"/>
    <property type="match status" value="1"/>
</dbReference>
<organism evidence="2 3">
    <name type="scientific">Ruminiclostridium cellobioparum subsp. termitidis CT1112</name>
    <dbReference type="NCBI Taxonomy" id="1195236"/>
    <lineage>
        <taxon>Bacteria</taxon>
        <taxon>Bacillati</taxon>
        <taxon>Bacillota</taxon>
        <taxon>Clostridia</taxon>
        <taxon>Eubacteriales</taxon>
        <taxon>Oscillospiraceae</taxon>
        <taxon>Ruminiclostridium</taxon>
    </lineage>
</organism>
<proteinExistence type="predicted"/>
<dbReference type="PANTHER" id="PTHR33712:SF7">
    <property type="entry name" value="LIGHT-INDEPENDENT PROTOCHLOROPHYLLIDE REDUCTASE SUBUNIT B"/>
    <property type="match status" value="1"/>
</dbReference>